<name>A0A6C0BEF8_9ZZZZ</name>
<dbReference type="EMBL" id="MN739140">
    <property type="protein sequence ID" value="QHS90526.1"/>
    <property type="molecule type" value="Genomic_DNA"/>
</dbReference>
<dbReference type="SUPFAM" id="SSF53098">
    <property type="entry name" value="Ribonuclease H-like"/>
    <property type="match status" value="1"/>
</dbReference>
<dbReference type="InterPro" id="IPR015242">
    <property type="entry name" value="Ydc2_cat"/>
</dbReference>
<feature type="domain" description="Mitochondrial resolvase Ydc2 catalytic" evidence="1">
    <location>
        <begin position="3"/>
        <end position="37"/>
    </location>
</feature>
<organism evidence="2">
    <name type="scientific">viral metagenome</name>
    <dbReference type="NCBI Taxonomy" id="1070528"/>
    <lineage>
        <taxon>unclassified sequences</taxon>
        <taxon>metagenomes</taxon>
        <taxon>organismal metagenomes</taxon>
    </lineage>
</organism>
<evidence type="ECO:0000313" key="2">
    <source>
        <dbReference type="EMBL" id="QHS90526.1"/>
    </source>
</evidence>
<evidence type="ECO:0000259" key="1">
    <source>
        <dbReference type="Pfam" id="PF09159"/>
    </source>
</evidence>
<dbReference type="InterPro" id="IPR012337">
    <property type="entry name" value="RNaseH-like_sf"/>
</dbReference>
<protein>
    <recommendedName>
        <fullName evidence="1">Mitochondrial resolvase Ydc2 catalytic domain-containing protein</fullName>
    </recommendedName>
</protein>
<reference evidence="2" key="1">
    <citation type="journal article" date="2020" name="Nature">
        <title>Giant virus diversity and host interactions through global metagenomics.</title>
        <authorList>
            <person name="Schulz F."/>
            <person name="Roux S."/>
            <person name="Paez-Espino D."/>
            <person name="Jungbluth S."/>
            <person name="Walsh D.A."/>
            <person name="Denef V.J."/>
            <person name="McMahon K.D."/>
            <person name="Konstantinidis K.T."/>
            <person name="Eloe-Fadrosh E.A."/>
            <person name="Kyrpides N.C."/>
            <person name="Woyke T."/>
        </authorList>
    </citation>
    <scope>NUCLEOTIDE SEQUENCE</scope>
    <source>
        <strain evidence="2">GVMAG-M-3300010354-11</strain>
    </source>
</reference>
<sequence>MFIVSFDMGISNLAYCVIECTSKSDYNVREWKRINLGVPKSDLEALTFALFDVLDDIVFSVVNDTNDLTFLIENQPAFKAPTMKSLQMVIYTYAMTLKKNIDHSIKAKFISASSKLKYIEKKTGNKIDKNYKSNKNAAIEYTEQLIKDNEFMYDIFRNEKKKDDICDTYLQALYYIDAF</sequence>
<accession>A0A6C0BEF8</accession>
<dbReference type="Gene3D" id="3.30.420.10">
    <property type="entry name" value="Ribonuclease H-like superfamily/Ribonuclease H"/>
    <property type="match status" value="1"/>
</dbReference>
<dbReference type="Pfam" id="PF09159">
    <property type="entry name" value="Ydc2-catalyt"/>
    <property type="match status" value="1"/>
</dbReference>
<proteinExistence type="predicted"/>
<dbReference type="GO" id="GO:0003676">
    <property type="term" value="F:nucleic acid binding"/>
    <property type="evidence" value="ECO:0007669"/>
    <property type="project" value="InterPro"/>
</dbReference>
<dbReference type="InterPro" id="IPR036397">
    <property type="entry name" value="RNaseH_sf"/>
</dbReference>
<dbReference type="AlphaFoldDB" id="A0A6C0BEF8"/>